<evidence type="ECO:0000256" key="1">
    <source>
        <dbReference type="ARBA" id="ARBA00001946"/>
    </source>
</evidence>
<evidence type="ECO:0000259" key="6">
    <source>
        <dbReference type="Pfam" id="PF03936"/>
    </source>
</evidence>
<feature type="domain" description="Terpene synthase N-terminal" evidence="5">
    <location>
        <begin position="7"/>
        <end position="145"/>
    </location>
</feature>
<evidence type="ECO:0000313" key="8">
    <source>
        <dbReference type="Proteomes" id="UP001372338"/>
    </source>
</evidence>
<dbReference type="SUPFAM" id="SSF48576">
    <property type="entry name" value="Terpenoid synthases"/>
    <property type="match status" value="1"/>
</dbReference>
<evidence type="ECO:0000313" key="7">
    <source>
        <dbReference type="EMBL" id="KAK7257292.1"/>
    </source>
</evidence>
<organism evidence="7 8">
    <name type="scientific">Crotalaria pallida</name>
    <name type="common">Smooth rattlebox</name>
    <name type="synonym">Crotalaria striata</name>
    <dbReference type="NCBI Taxonomy" id="3830"/>
    <lineage>
        <taxon>Eukaryota</taxon>
        <taxon>Viridiplantae</taxon>
        <taxon>Streptophyta</taxon>
        <taxon>Embryophyta</taxon>
        <taxon>Tracheophyta</taxon>
        <taxon>Spermatophyta</taxon>
        <taxon>Magnoliopsida</taxon>
        <taxon>eudicotyledons</taxon>
        <taxon>Gunneridae</taxon>
        <taxon>Pentapetalae</taxon>
        <taxon>rosids</taxon>
        <taxon>fabids</taxon>
        <taxon>Fabales</taxon>
        <taxon>Fabaceae</taxon>
        <taxon>Papilionoideae</taxon>
        <taxon>50 kb inversion clade</taxon>
        <taxon>genistoids sensu lato</taxon>
        <taxon>core genistoids</taxon>
        <taxon>Crotalarieae</taxon>
        <taxon>Crotalaria</taxon>
    </lineage>
</organism>
<keyword evidence="4" id="KW-0456">Lyase</keyword>
<dbReference type="InterPro" id="IPR001906">
    <property type="entry name" value="Terpene_synth_N"/>
</dbReference>
<protein>
    <recommendedName>
        <fullName evidence="9">(+)-delta-cadinene synthase</fullName>
    </recommendedName>
</protein>
<accession>A0AAN9EH80</accession>
<dbReference type="FunFam" id="1.50.10.130:FF:000001">
    <property type="entry name" value="Isoprene synthase, chloroplastic"/>
    <property type="match status" value="1"/>
</dbReference>
<dbReference type="Pfam" id="PF01397">
    <property type="entry name" value="Terpene_synth"/>
    <property type="match status" value="1"/>
</dbReference>
<evidence type="ECO:0000256" key="4">
    <source>
        <dbReference type="ARBA" id="ARBA00023239"/>
    </source>
</evidence>
<evidence type="ECO:0000256" key="3">
    <source>
        <dbReference type="ARBA" id="ARBA00022842"/>
    </source>
</evidence>
<dbReference type="Pfam" id="PF03936">
    <property type="entry name" value="Terpene_synth_C"/>
    <property type="match status" value="1"/>
</dbReference>
<dbReference type="InterPro" id="IPR005630">
    <property type="entry name" value="Terpene_synthase_metal-bd"/>
</dbReference>
<dbReference type="AlphaFoldDB" id="A0AAN9EH80"/>
<dbReference type="EMBL" id="JAYWIO010000006">
    <property type="protein sequence ID" value="KAK7257292.1"/>
    <property type="molecule type" value="Genomic_DNA"/>
</dbReference>
<dbReference type="GO" id="GO:0000287">
    <property type="term" value="F:magnesium ion binding"/>
    <property type="evidence" value="ECO:0007669"/>
    <property type="project" value="InterPro"/>
</dbReference>
<dbReference type="SUPFAM" id="SSF48239">
    <property type="entry name" value="Terpenoid cyclases/Protein prenyltransferases"/>
    <property type="match status" value="1"/>
</dbReference>
<dbReference type="GO" id="GO:0010333">
    <property type="term" value="F:terpene synthase activity"/>
    <property type="evidence" value="ECO:0007669"/>
    <property type="project" value="InterPro"/>
</dbReference>
<comment type="caution">
    <text evidence="7">The sequence shown here is derived from an EMBL/GenBank/DDBJ whole genome shotgun (WGS) entry which is preliminary data.</text>
</comment>
<gene>
    <name evidence="7" type="ORF">RIF29_31161</name>
</gene>
<keyword evidence="2" id="KW-0479">Metal-binding</keyword>
<dbReference type="PANTHER" id="PTHR31225">
    <property type="entry name" value="OS04G0344100 PROTEIN-RELATED"/>
    <property type="match status" value="1"/>
</dbReference>
<dbReference type="PANTHER" id="PTHR31225:SF221">
    <property type="entry name" value="(-)-GERMACRENE D SYNTHASE"/>
    <property type="match status" value="1"/>
</dbReference>
<evidence type="ECO:0000256" key="2">
    <source>
        <dbReference type="ARBA" id="ARBA00022723"/>
    </source>
</evidence>
<keyword evidence="3" id="KW-0460">Magnesium</keyword>
<reference evidence="7 8" key="1">
    <citation type="submission" date="2024-01" db="EMBL/GenBank/DDBJ databases">
        <title>The genomes of 5 underutilized Papilionoideae crops provide insights into root nodulation and disease resistanc.</title>
        <authorList>
            <person name="Yuan L."/>
        </authorList>
    </citation>
    <scope>NUCLEOTIDE SEQUENCE [LARGE SCALE GENOMIC DNA]</scope>
    <source>
        <strain evidence="7">ZHUSHIDOU_FW_LH</strain>
        <tissue evidence="7">Leaf</tissue>
    </source>
</reference>
<dbReference type="Gene3D" id="1.10.600.10">
    <property type="entry name" value="Farnesyl Diphosphate Synthase"/>
    <property type="match status" value="1"/>
</dbReference>
<dbReference type="InterPro" id="IPR050148">
    <property type="entry name" value="Terpene_synthase-like"/>
</dbReference>
<proteinExistence type="predicted"/>
<name>A0AAN9EH80_CROPI</name>
<dbReference type="InterPro" id="IPR036965">
    <property type="entry name" value="Terpene_synth_N_sf"/>
</dbReference>
<keyword evidence="8" id="KW-1185">Reference proteome</keyword>
<dbReference type="GO" id="GO:0051707">
    <property type="term" value="P:response to other organism"/>
    <property type="evidence" value="ECO:0007669"/>
    <property type="project" value="UniProtKB-ARBA"/>
</dbReference>
<dbReference type="Gene3D" id="1.50.10.130">
    <property type="entry name" value="Terpene synthase, N-terminal domain"/>
    <property type="match status" value="1"/>
</dbReference>
<sequence length="297" mass="34247">MIVSANEKPLTKVDLIDSICRLGLQYHFESEIEQVLQQYHNNFVENGEITLEGNLHTLAPLFGLFRQEGFRVSPNVFNKFKDVHGNFNESLNVDIEGVLSLHEASHLRVHGEDILDEALVFTSTNLESIATQLSPSLAEQVKYSLRQPLHKGLPRLEARRYISIYQWDISCLDDLPEYMKICYRLLMKSYEETKEDTRKEGRAYSLHYVIIEFKKIAQAFMTEARWLKRKYIPTIEEYIKVSSVSCCYTLLATTSYIGMGDIATKDIFKWVINEAKIMKASTIVCRLMDDIVSNEVA</sequence>
<comment type="cofactor">
    <cofactor evidence="1">
        <name>Mg(2+)</name>
        <dbReference type="ChEBI" id="CHEBI:18420"/>
    </cofactor>
</comment>
<feature type="domain" description="Terpene synthase metal-binding" evidence="6">
    <location>
        <begin position="164"/>
        <end position="295"/>
    </location>
</feature>
<dbReference type="InterPro" id="IPR008949">
    <property type="entry name" value="Isoprenoid_synthase_dom_sf"/>
</dbReference>
<dbReference type="Proteomes" id="UP001372338">
    <property type="component" value="Unassembled WGS sequence"/>
</dbReference>
<evidence type="ECO:0008006" key="9">
    <source>
        <dbReference type="Google" id="ProtNLM"/>
    </source>
</evidence>
<dbReference type="InterPro" id="IPR008930">
    <property type="entry name" value="Terpenoid_cyclase/PrenylTrfase"/>
</dbReference>
<dbReference type="GO" id="GO:0016114">
    <property type="term" value="P:terpenoid biosynthetic process"/>
    <property type="evidence" value="ECO:0007669"/>
    <property type="project" value="InterPro"/>
</dbReference>
<evidence type="ECO:0000259" key="5">
    <source>
        <dbReference type="Pfam" id="PF01397"/>
    </source>
</evidence>